<evidence type="ECO:0000313" key="8">
    <source>
        <dbReference type="Proteomes" id="UP000044602"/>
    </source>
</evidence>
<gene>
    <name evidence="7" type="ORF">BN1708_002954</name>
</gene>
<dbReference type="InterPro" id="IPR036770">
    <property type="entry name" value="Ankyrin_rpt-contain_sf"/>
</dbReference>
<keyword evidence="2" id="KW-0040">ANK repeat</keyword>
<dbReference type="Pfam" id="PF24883">
    <property type="entry name" value="NPHP3_N"/>
    <property type="match status" value="1"/>
</dbReference>
<evidence type="ECO:0000313" key="7">
    <source>
        <dbReference type="EMBL" id="CRK16715.1"/>
    </source>
</evidence>
<dbReference type="InterPro" id="IPR027417">
    <property type="entry name" value="P-loop_NTPase"/>
</dbReference>
<dbReference type="InterPro" id="IPR031359">
    <property type="entry name" value="NACHT_N"/>
</dbReference>
<reference evidence="7 8" key="1">
    <citation type="submission" date="2015-05" db="EMBL/GenBank/DDBJ databases">
        <authorList>
            <person name="Wang D.B."/>
            <person name="Wang M."/>
        </authorList>
    </citation>
    <scope>NUCLEOTIDE SEQUENCE [LARGE SCALE GENOMIC DNA]</scope>
    <source>
        <strain evidence="7">VL1</strain>
    </source>
</reference>
<dbReference type="Gene3D" id="1.25.40.20">
    <property type="entry name" value="Ankyrin repeat-containing domain"/>
    <property type="match status" value="2"/>
</dbReference>
<evidence type="ECO:0000259" key="5">
    <source>
        <dbReference type="Pfam" id="PF17100"/>
    </source>
</evidence>
<feature type="region of interest" description="Disordered" evidence="3">
    <location>
        <begin position="304"/>
        <end position="329"/>
    </location>
</feature>
<dbReference type="SMART" id="SM00248">
    <property type="entry name" value="ANK"/>
    <property type="match status" value="2"/>
</dbReference>
<feature type="domain" description="NWD NACHT-NTPase N-terminal" evidence="5">
    <location>
        <begin position="329"/>
        <end position="537"/>
    </location>
</feature>
<dbReference type="SUPFAM" id="SSF48403">
    <property type="entry name" value="Ankyrin repeat"/>
    <property type="match status" value="1"/>
</dbReference>
<evidence type="ECO:0000259" key="4">
    <source>
        <dbReference type="Pfam" id="PF05368"/>
    </source>
</evidence>
<proteinExistence type="predicted"/>
<dbReference type="Pfam" id="PF05368">
    <property type="entry name" value="NmrA"/>
    <property type="match status" value="1"/>
</dbReference>
<evidence type="ECO:0000256" key="3">
    <source>
        <dbReference type="SAM" id="MobiDB-lite"/>
    </source>
</evidence>
<dbReference type="InterPro" id="IPR036291">
    <property type="entry name" value="NAD(P)-bd_dom_sf"/>
</dbReference>
<dbReference type="Gene3D" id="3.40.50.720">
    <property type="entry name" value="NAD(P)-binding Rossmann-like Domain"/>
    <property type="match status" value="1"/>
</dbReference>
<protein>
    <submittedName>
        <fullName evidence="7">Uncharacterized protein</fullName>
    </submittedName>
</protein>
<dbReference type="Gene3D" id="3.90.25.10">
    <property type="entry name" value="UDP-galactose 4-epimerase, domain 1"/>
    <property type="match status" value="1"/>
</dbReference>
<feature type="domain" description="NmrA-like" evidence="4">
    <location>
        <begin position="44"/>
        <end position="289"/>
    </location>
</feature>
<feature type="repeat" description="ANK" evidence="2">
    <location>
        <begin position="1198"/>
        <end position="1230"/>
    </location>
</feature>
<dbReference type="EMBL" id="CVQH01007779">
    <property type="protein sequence ID" value="CRK16715.1"/>
    <property type="molecule type" value="Genomic_DNA"/>
</dbReference>
<keyword evidence="1" id="KW-0677">Repeat</keyword>
<evidence type="ECO:0000256" key="2">
    <source>
        <dbReference type="PROSITE-ProRule" id="PRU00023"/>
    </source>
</evidence>
<dbReference type="PROSITE" id="PS50297">
    <property type="entry name" value="ANK_REP_REGION"/>
    <property type="match status" value="1"/>
</dbReference>
<sequence>MLTDNRPLNPTPHLSRLLHIPVWSSNLLEHECNCEPRTNMSSITVAIAGGTGNLGYKIVQALLSDQLRPRFRELVVLARNDSEKTASLESKGAAIRLYSEGNLKSALEGVNVLINTVGATGHHFKEQLLRALPQSSVKLYFPSEFGVDHYVHDFAHDEWDAKKNHIRLAEELIPEIRVCRLFPGLFLEDSIGPWFGFHTKLNRYEAVGSPDEPTSYTSMHDVGRALAALAVLPPAEVPEKVHLAGDTKSVAEIARIMEQASEDQKPIEVTTLDLHPYKANLLANPEPMPEKYLRENPALEEDHENIDPSALPTDLSTQNGPDTPHDSRPLWKQAYDKLREEERDLVLNFQTLVAQEAQRQDQSQKLPGDLVQDQDPTYHNVHKLCQDGKQRMEDAEIRFKLRNKDHKVGEMLDKGIRMIAWGKDLVSTALGKTASFEVSIVWAATILVLPLLGNVQKAKDMNDSVFIYVTGTLKYYLALEPELQKSHGSCSQELVEAAEESIIALYKAILSFQLRDAVDYDGWETMLQSVKDAEKLFAERWRPLQRTASEDCLRQLKEETVANLEVTNSIMLEISTEFQNHTKSTREMAATLQRLESRALSLEEQEHLQVLRPQNASQDLSYESAKERTEDRVPGTCKWLLEEKKYQDWLRKAHGLLMVSADPGCGKSVLAKHLIDERLLEDANDATICYFFFKEDDQDRLCLALCALLHQLLIRKPSLIKRHLVHEHAKNGNSLQNNTTILWRILEASLRDSDTGPVIIVLDGLDECRQADFQVLARSANHLLAVEKQSHATTRWLFTTRPYQSITNMIVASCIRVYGEEKSATIRQEVKIVIQHRVRDPKLQKIIPQRLLSRLEERLLSVENPTYLWAALTFRFVETSVIKNLDMEDEQTFKRSLRQITGLFIITHNDRVYFLHQTVREFFQCSDTKMPTANLPTQWQHSFSPKFSNSFMAHICLRYNWLYNNDPQLPSFETNGCHVSKDLVHQTVHRMTGYRVGDTIRGVDDWIERHPHMALHRYTITNTTQHLEGNFGEDDLDLIVKLLKCRSKGWPNSAFQDELPSNLPTYDFALLLATRSQLVGVVRLLVTQPHVNIESCDGHGRTALCLAGTSRMRRLLLKSGANPHPPTDSVIALPIWYAIQRSKFGYMEYLLSKAKSPAAKHDMLKIMLETALLDYPRRRGMALGSIHWGADINALNNQGSTLLYHYATRGYVECIKFLLDLGADVTVSNSNGQTPLKSVVHRLEEENDCFIEDKLGEIKTLLESRKVAKMSDEYQQLLQGETVHIDGSDFEQIDSPDSDKDDLFK</sequence>
<keyword evidence="8" id="KW-1185">Reference proteome</keyword>
<organism evidence="7 8">
    <name type="scientific">Verticillium longisporum</name>
    <name type="common">Verticillium dahliae var. longisporum</name>
    <dbReference type="NCBI Taxonomy" id="100787"/>
    <lineage>
        <taxon>Eukaryota</taxon>
        <taxon>Fungi</taxon>
        <taxon>Dikarya</taxon>
        <taxon>Ascomycota</taxon>
        <taxon>Pezizomycotina</taxon>
        <taxon>Sordariomycetes</taxon>
        <taxon>Hypocreomycetidae</taxon>
        <taxon>Glomerellales</taxon>
        <taxon>Plectosphaerellaceae</taxon>
        <taxon>Verticillium</taxon>
    </lineage>
</organism>
<dbReference type="SUPFAM" id="SSF52540">
    <property type="entry name" value="P-loop containing nucleoside triphosphate hydrolases"/>
    <property type="match status" value="1"/>
</dbReference>
<evidence type="ECO:0000259" key="6">
    <source>
        <dbReference type="Pfam" id="PF24883"/>
    </source>
</evidence>
<dbReference type="Pfam" id="PF17100">
    <property type="entry name" value="NACHT_N"/>
    <property type="match status" value="1"/>
</dbReference>
<dbReference type="InterPro" id="IPR002110">
    <property type="entry name" value="Ankyrin_rpt"/>
</dbReference>
<accession>A0A0G4L4L2</accession>
<name>A0A0G4L4L2_VERLO</name>
<dbReference type="Gene3D" id="3.40.50.300">
    <property type="entry name" value="P-loop containing nucleotide triphosphate hydrolases"/>
    <property type="match status" value="1"/>
</dbReference>
<dbReference type="InterPro" id="IPR008030">
    <property type="entry name" value="NmrA-like"/>
</dbReference>
<feature type="domain" description="Nephrocystin 3-like N-terminal" evidence="6">
    <location>
        <begin position="635"/>
        <end position="801"/>
    </location>
</feature>
<dbReference type="InterPro" id="IPR056884">
    <property type="entry name" value="NPHP3-like_N"/>
</dbReference>
<dbReference type="Pfam" id="PF13857">
    <property type="entry name" value="Ank_5"/>
    <property type="match status" value="1"/>
</dbReference>
<dbReference type="SUPFAM" id="SSF51735">
    <property type="entry name" value="NAD(P)-binding Rossmann-fold domains"/>
    <property type="match status" value="1"/>
</dbReference>
<evidence type="ECO:0000256" key="1">
    <source>
        <dbReference type="ARBA" id="ARBA00022737"/>
    </source>
</evidence>
<dbReference type="PANTHER" id="PTHR10039">
    <property type="entry name" value="AMELOGENIN"/>
    <property type="match status" value="1"/>
</dbReference>
<dbReference type="PROSITE" id="PS50088">
    <property type="entry name" value="ANK_REPEAT"/>
    <property type="match status" value="1"/>
</dbReference>
<dbReference type="Proteomes" id="UP000044602">
    <property type="component" value="Unassembled WGS sequence"/>
</dbReference>
<dbReference type="STRING" id="100787.A0A0G4L4L2"/>